<evidence type="ECO:0000313" key="3">
    <source>
        <dbReference type="Proteomes" id="UP000037035"/>
    </source>
</evidence>
<feature type="transmembrane region" description="Helical" evidence="1">
    <location>
        <begin position="20"/>
        <end position="41"/>
    </location>
</feature>
<dbReference type="EMBL" id="LAVV01000477">
    <property type="protein sequence ID" value="KNZ64307.1"/>
    <property type="molecule type" value="Genomic_DNA"/>
</dbReference>
<keyword evidence="3" id="KW-1185">Reference proteome</keyword>
<dbReference type="AlphaFoldDB" id="A0A0L6VUK7"/>
<gene>
    <name evidence="2" type="ORF">VP01_1042g7</name>
</gene>
<sequence length="108" mass="12902">MNLNFYLHIHRNSMDFYCMAWLSMWNFQIAKYLIVFIIQVFRALTQDSNSYVGIYKDFQTIKKQCFLESELKNYIFFPLCFSLYEFESTITTCTPGLLPWHLHASASL</sequence>
<accession>A0A0L6VUK7</accession>
<organism evidence="2 3">
    <name type="scientific">Puccinia sorghi</name>
    <dbReference type="NCBI Taxonomy" id="27349"/>
    <lineage>
        <taxon>Eukaryota</taxon>
        <taxon>Fungi</taxon>
        <taxon>Dikarya</taxon>
        <taxon>Basidiomycota</taxon>
        <taxon>Pucciniomycotina</taxon>
        <taxon>Pucciniomycetes</taxon>
        <taxon>Pucciniales</taxon>
        <taxon>Pucciniaceae</taxon>
        <taxon>Puccinia</taxon>
    </lineage>
</organism>
<keyword evidence="1" id="KW-0472">Membrane</keyword>
<keyword evidence="1" id="KW-0812">Transmembrane</keyword>
<keyword evidence="1" id="KW-1133">Transmembrane helix</keyword>
<dbReference type="VEuPathDB" id="FungiDB:VP01_1042g7"/>
<comment type="caution">
    <text evidence="2">The sequence shown here is derived from an EMBL/GenBank/DDBJ whole genome shotgun (WGS) entry which is preliminary data.</text>
</comment>
<evidence type="ECO:0000256" key="1">
    <source>
        <dbReference type="SAM" id="Phobius"/>
    </source>
</evidence>
<protein>
    <submittedName>
        <fullName evidence="2">Uncharacterized protein</fullName>
    </submittedName>
</protein>
<name>A0A0L6VUK7_9BASI</name>
<evidence type="ECO:0000313" key="2">
    <source>
        <dbReference type="EMBL" id="KNZ64307.1"/>
    </source>
</evidence>
<dbReference type="Proteomes" id="UP000037035">
    <property type="component" value="Unassembled WGS sequence"/>
</dbReference>
<proteinExistence type="predicted"/>
<reference evidence="2 3" key="1">
    <citation type="submission" date="2015-08" db="EMBL/GenBank/DDBJ databases">
        <title>Next Generation Sequencing and Analysis of the Genome of Puccinia sorghi L Schw, the Causal Agent of Maize Common Rust.</title>
        <authorList>
            <person name="Rochi L."/>
            <person name="Burguener G."/>
            <person name="Darino M."/>
            <person name="Turjanski A."/>
            <person name="Kreff E."/>
            <person name="Dieguez M.J."/>
            <person name="Sacco F."/>
        </authorList>
    </citation>
    <scope>NUCLEOTIDE SEQUENCE [LARGE SCALE GENOMIC DNA]</scope>
    <source>
        <strain evidence="2 3">RO10H11247</strain>
    </source>
</reference>